<name>A0A6C0E981_9ZZZZ</name>
<accession>A0A6C0E981</accession>
<dbReference type="AlphaFoldDB" id="A0A6C0E981"/>
<reference evidence="1" key="1">
    <citation type="journal article" date="2020" name="Nature">
        <title>Giant virus diversity and host interactions through global metagenomics.</title>
        <authorList>
            <person name="Schulz F."/>
            <person name="Roux S."/>
            <person name="Paez-Espino D."/>
            <person name="Jungbluth S."/>
            <person name="Walsh D.A."/>
            <person name="Denef V.J."/>
            <person name="McMahon K.D."/>
            <person name="Konstantinidis K.T."/>
            <person name="Eloe-Fadrosh E.A."/>
            <person name="Kyrpides N.C."/>
            <person name="Woyke T."/>
        </authorList>
    </citation>
    <scope>NUCLEOTIDE SEQUENCE</scope>
    <source>
        <strain evidence="1">GVMAG-M-3300023179-27</strain>
    </source>
</reference>
<protein>
    <submittedName>
        <fullName evidence="1">Uncharacterized protein</fullName>
    </submittedName>
</protein>
<sequence length="51" mass="6214">MKNEIVQKILNRIFIFLVYMTQIFFKNRSKDTKPTLKFHKNNKKVTIITKI</sequence>
<proteinExistence type="predicted"/>
<organism evidence="1">
    <name type="scientific">viral metagenome</name>
    <dbReference type="NCBI Taxonomy" id="1070528"/>
    <lineage>
        <taxon>unclassified sequences</taxon>
        <taxon>metagenomes</taxon>
        <taxon>organismal metagenomes</taxon>
    </lineage>
</organism>
<dbReference type="EMBL" id="MN739773">
    <property type="protein sequence ID" value="QHT25664.1"/>
    <property type="molecule type" value="Genomic_DNA"/>
</dbReference>
<evidence type="ECO:0000313" key="1">
    <source>
        <dbReference type="EMBL" id="QHT25664.1"/>
    </source>
</evidence>